<keyword evidence="3" id="KW-0805">Transcription regulation</keyword>
<evidence type="ECO:0000313" key="9">
    <source>
        <dbReference type="Proteomes" id="UP001159364"/>
    </source>
</evidence>
<dbReference type="GO" id="GO:0000978">
    <property type="term" value="F:RNA polymerase II cis-regulatory region sequence-specific DNA binding"/>
    <property type="evidence" value="ECO:0007669"/>
    <property type="project" value="TreeGrafter"/>
</dbReference>
<proteinExistence type="predicted"/>
<dbReference type="AlphaFoldDB" id="A0AAV8T4N1"/>
<evidence type="ECO:0000256" key="3">
    <source>
        <dbReference type="ARBA" id="ARBA00023015"/>
    </source>
</evidence>
<dbReference type="CDD" id="cd11393">
    <property type="entry name" value="bHLH_AtbHLH_like"/>
    <property type="match status" value="1"/>
</dbReference>
<dbReference type="InterPro" id="IPR011598">
    <property type="entry name" value="bHLH_dom"/>
</dbReference>
<evidence type="ECO:0000259" key="7">
    <source>
        <dbReference type="PROSITE" id="PS50888"/>
    </source>
</evidence>
<dbReference type="GO" id="GO:0005634">
    <property type="term" value="C:nucleus"/>
    <property type="evidence" value="ECO:0007669"/>
    <property type="project" value="UniProtKB-SubCell"/>
</dbReference>
<dbReference type="PANTHER" id="PTHR16223:SF238">
    <property type="entry name" value="TRANSCRIPTION FACTOR BHLH114"/>
    <property type="match status" value="1"/>
</dbReference>
<dbReference type="Proteomes" id="UP001159364">
    <property type="component" value="Linkage Group LG06"/>
</dbReference>
<comment type="subunit">
    <text evidence="2">Homodimer.</text>
</comment>
<dbReference type="SUPFAM" id="SSF47459">
    <property type="entry name" value="HLH, helix-loop-helix DNA-binding domain"/>
    <property type="match status" value="1"/>
</dbReference>
<evidence type="ECO:0000256" key="5">
    <source>
        <dbReference type="ARBA" id="ARBA00023163"/>
    </source>
</evidence>
<organism evidence="8 9">
    <name type="scientific">Erythroxylum novogranatense</name>
    <dbReference type="NCBI Taxonomy" id="1862640"/>
    <lineage>
        <taxon>Eukaryota</taxon>
        <taxon>Viridiplantae</taxon>
        <taxon>Streptophyta</taxon>
        <taxon>Embryophyta</taxon>
        <taxon>Tracheophyta</taxon>
        <taxon>Spermatophyta</taxon>
        <taxon>Magnoliopsida</taxon>
        <taxon>eudicotyledons</taxon>
        <taxon>Gunneridae</taxon>
        <taxon>Pentapetalae</taxon>
        <taxon>rosids</taxon>
        <taxon>fabids</taxon>
        <taxon>Malpighiales</taxon>
        <taxon>Erythroxylaceae</taxon>
        <taxon>Erythroxylum</taxon>
    </lineage>
</organism>
<comment type="caution">
    <text evidence="8">The sequence shown here is derived from an EMBL/GenBank/DDBJ whole genome shotgun (WGS) entry which is preliminary data.</text>
</comment>
<reference evidence="8 9" key="1">
    <citation type="submission" date="2021-09" db="EMBL/GenBank/DDBJ databases">
        <title>Genomic insights and catalytic innovation underlie evolution of tropane alkaloids biosynthesis.</title>
        <authorList>
            <person name="Wang Y.-J."/>
            <person name="Tian T."/>
            <person name="Huang J.-P."/>
            <person name="Huang S.-X."/>
        </authorList>
    </citation>
    <scope>NUCLEOTIDE SEQUENCE [LARGE SCALE GENOMIC DNA]</scope>
    <source>
        <strain evidence="8">KIB-2018</strain>
        <tissue evidence="8">Leaf</tissue>
    </source>
</reference>
<accession>A0AAV8T4N1</accession>
<dbReference type="EMBL" id="JAIWQS010000006">
    <property type="protein sequence ID" value="KAJ8761642.1"/>
    <property type="molecule type" value="Genomic_DNA"/>
</dbReference>
<evidence type="ECO:0000256" key="2">
    <source>
        <dbReference type="ARBA" id="ARBA00011738"/>
    </source>
</evidence>
<sequence>MAEEFRGRICGGSWWNSSKSAFMGGSPPCAFAGTTDVGFGPYVVDLKSRSCNVDSVSENSMIFQNSQKPQQQANSESGGSTILMDSTLQMVGFGLPSSSSSSDWSQTLALGNGRADNGYNSMAQQEDVNTGLNSSLMQKDWSPKSFTSTSDDSSVNAFKAINQDFCLEQQRLNPVNSSANSTTTCQGLSSTGLLVGSSSASYGYPSSLIQSLFEPGAPPPQQLFDNQSMNYANYGSNLNELAPSWTKISPFMKPSLPKQEYSHGLQVSSNTPFWNASTTSIADIGATLIASSNPQFLMPTLEDNPNCPNVSVKVNNEAVRDSGSVVKKGSEPAFKRPRIEAPTPLPTFKVRKEKLGDRITALQQLVSPFGKTDTASVLHEAIEYIKFLHDQVSVLSTPYMKNSEAIQHQQVVENNMDSKGIKQDLRSRGLCLVPISSTFPVPHETTTDFWTPSFGATFR</sequence>
<evidence type="ECO:0000256" key="4">
    <source>
        <dbReference type="ARBA" id="ARBA00023125"/>
    </source>
</evidence>
<dbReference type="GO" id="GO:0000981">
    <property type="term" value="F:DNA-binding transcription factor activity, RNA polymerase II-specific"/>
    <property type="evidence" value="ECO:0007669"/>
    <property type="project" value="TreeGrafter"/>
</dbReference>
<name>A0AAV8T4N1_9ROSI</name>
<dbReference type="PROSITE" id="PS50888">
    <property type="entry name" value="BHLH"/>
    <property type="match status" value="1"/>
</dbReference>
<evidence type="ECO:0000256" key="6">
    <source>
        <dbReference type="ARBA" id="ARBA00023242"/>
    </source>
</evidence>
<dbReference type="FunFam" id="4.10.280.10:FF:000032">
    <property type="entry name" value="Transcription factor bHLH123 family"/>
    <property type="match status" value="1"/>
</dbReference>
<keyword evidence="4" id="KW-0238">DNA-binding</keyword>
<dbReference type="InterPro" id="IPR045239">
    <property type="entry name" value="bHLH95_bHLH"/>
</dbReference>
<dbReference type="Gene3D" id="4.10.280.10">
    <property type="entry name" value="Helix-loop-helix DNA-binding domain"/>
    <property type="match status" value="1"/>
</dbReference>
<dbReference type="PANTHER" id="PTHR16223">
    <property type="entry name" value="TRANSCRIPTION FACTOR BHLH83-RELATED"/>
    <property type="match status" value="1"/>
</dbReference>
<dbReference type="InterPro" id="IPR036638">
    <property type="entry name" value="HLH_DNA-bd_sf"/>
</dbReference>
<evidence type="ECO:0000256" key="1">
    <source>
        <dbReference type="ARBA" id="ARBA00004123"/>
    </source>
</evidence>
<protein>
    <recommendedName>
        <fullName evidence="7">BHLH domain-containing protein</fullName>
    </recommendedName>
</protein>
<keyword evidence="9" id="KW-1185">Reference proteome</keyword>
<gene>
    <name evidence="8" type="ORF">K2173_004418</name>
</gene>
<comment type="subcellular location">
    <subcellularLocation>
        <location evidence="1">Nucleus</location>
    </subcellularLocation>
</comment>
<dbReference type="InterPro" id="IPR045843">
    <property type="entry name" value="IND-like"/>
</dbReference>
<keyword evidence="5" id="KW-0804">Transcription</keyword>
<feature type="domain" description="BHLH" evidence="7">
    <location>
        <begin position="339"/>
        <end position="388"/>
    </location>
</feature>
<evidence type="ECO:0000313" key="8">
    <source>
        <dbReference type="EMBL" id="KAJ8761642.1"/>
    </source>
</evidence>
<keyword evidence="6" id="KW-0539">Nucleus</keyword>
<dbReference type="GO" id="GO:0046983">
    <property type="term" value="F:protein dimerization activity"/>
    <property type="evidence" value="ECO:0007669"/>
    <property type="project" value="InterPro"/>
</dbReference>